<feature type="region of interest" description="Disordered" evidence="5">
    <location>
        <begin position="246"/>
        <end position="280"/>
    </location>
</feature>
<dbReference type="Pfam" id="PF00118">
    <property type="entry name" value="Cpn60_TCP1"/>
    <property type="match status" value="1"/>
</dbReference>
<comment type="caution">
    <text evidence="7">The sequence shown here is derived from an EMBL/GenBank/DDBJ whole genome shotgun (WGS) entry which is preliminary data.</text>
</comment>
<feature type="compositionally biased region" description="Polar residues" evidence="5">
    <location>
        <begin position="978"/>
        <end position="988"/>
    </location>
</feature>
<dbReference type="CDD" id="cd03334">
    <property type="entry name" value="Fab1_TCP"/>
    <property type="match status" value="1"/>
</dbReference>
<protein>
    <submittedName>
        <fullName evidence="7">1-phosphatidylinositol 3-phosphate 5-kinase</fullName>
    </submittedName>
</protein>
<dbReference type="Gene3D" id="3.50.7.10">
    <property type="entry name" value="GroEL"/>
    <property type="match status" value="1"/>
</dbReference>
<dbReference type="InterPro" id="IPR013087">
    <property type="entry name" value="Znf_C2H2_type"/>
</dbReference>
<organism evidence="7 8">
    <name type="scientific">Geodia barretti</name>
    <name type="common">Barrett's horny sponge</name>
    <dbReference type="NCBI Taxonomy" id="519541"/>
    <lineage>
        <taxon>Eukaryota</taxon>
        <taxon>Metazoa</taxon>
        <taxon>Porifera</taxon>
        <taxon>Demospongiae</taxon>
        <taxon>Heteroscleromorpha</taxon>
        <taxon>Tetractinellida</taxon>
        <taxon>Astrophorina</taxon>
        <taxon>Geodiidae</taxon>
        <taxon>Geodia</taxon>
    </lineage>
</organism>
<dbReference type="GO" id="GO:0000285">
    <property type="term" value="F:1-phosphatidylinositol-3-phosphate 5-kinase activity"/>
    <property type="evidence" value="ECO:0007669"/>
    <property type="project" value="InterPro"/>
</dbReference>
<feature type="region of interest" description="Disordered" evidence="5">
    <location>
        <begin position="1"/>
        <end position="21"/>
    </location>
</feature>
<feature type="compositionally biased region" description="Basic residues" evidence="5">
    <location>
        <begin position="1245"/>
        <end position="1256"/>
    </location>
</feature>
<dbReference type="GO" id="GO:0032438">
    <property type="term" value="P:melanosome organization"/>
    <property type="evidence" value="ECO:0007669"/>
    <property type="project" value="TreeGrafter"/>
</dbReference>
<dbReference type="SUPFAM" id="SSF57903">
    <property type="entry name" value="FYVE/PHD zinc finger"/>
    <property type="match status" value="1"/>
</dbReference>
<feature type="domain" description="FYVE-type" evidence="6">
    <location>
        <begin position="175"/>
        <end position="237"/>
    </location>
</feature>
<feature type="compositionally biased region" description="Low complexity" evidence="5">
    <location>
        <begin position="9"/>
        <end position="21"/>
    </location>
</feature>
<dbReference type="InterPro" id="IPR011011">
    <property type="entry name" value="Znf_FYVE_PHD"/>
</dbReference>
<name>A0AA35U0Y8_GEOBA</name>
<accession>A0AA35U0Y8</accession>
<feature type="region of interest" description="Disordered" evidence="5">
    <location>
        <begin position="41"/>
        <end position="66"/>
    </location>
</feature>
<evidence type="ECO:0000256" key="2">
    <source>
        <dbReference type="ARBA" id="ARBA00022771"/>
    </source>
</evidence>
<evidence type="ECO:0000256" key="5">
    <source>
        <dbReference type="SAM" id="MobiDB-lite"/>
    </source>
</evidence>
<dbReference type="GO" id="GO:0052810">
    <property type="term" value="F:1-phosphatidylinositol-5-kinase activity"/>
    <property type="evidence" value="ECO:0007669"/>
    <property type="project" value="TreeGrafter"/>
</dbReference>
<dbReference type="GO" id="GO:0005524">
    <property type="term" value="F:ATP binding"/>
    <property type="evidence" value="ECO:0007669"/>
    <property type="project" value="InterPro"/>
</dbReference>
<feature type="compositionally biased region" description="Basic and acidic residues" evidence="5">
    <location>
        <begin position="1274"/>
        <end position="1284"/>
    </location>
</feature>
<feature type="region of interest" description="Disordered" evidence="5">
    <location>
        <begin position="503"/>
        <end position="526"/>
    </location>
</feature>
<gene>
    <name evidence="7" type="ORF">GBAR_LOCUS31606</name>
</gene>
<evidence type="ECO:0000256" key="3">
    <source>
        <dbReference type="ARBA" id="ARBA00022833"/>
    </source>
</evidence>
<dbReference type="InterPro" id="IPR000306">
    <property type="entry name" value="Znf_FYVE"/>
</dbReference>
<dbReference type="PANTHER" id="PTHR46715">
    <property type="entry name" value="1-PHOSPHATIDYLINOSITOL 3-PHOSPHATE 5-KINASE"/>
    <property type="match status" value="1"/>
</dbReference>
<feature type="compositionally biased region" description="Low complexity" evidence="5">
    <location>
        <begin position="254"/>
        <end position="268"/>
    </location>
</feature>
<reference evidence="7" key="1">
    <citation type="submission" date="2023-03" db="EMBL/GenBank/DDBJ databases">
        <authorList>
            <person name="Steffen K."/>
            <person name="Cardenas P."/>
        </authorList>
    </citation>
    <scope>NUCLEOTIDE SEQUENCE</scope>
</reference>
<keyword evidence="8" id="KW-1185">Reference proteome</keyword>
<feature type="region of interest" description="Disordered" evidence="5">
    <location>
        <begin position="1215"/>
        <end position="1345"/>
    </location>
</feature>
<keyword evidence="3" id="KW-0862">Zinc</keyword>
<dbReference type="GO" id="GO:0008270">
    <property type="term" value="F:zinc ion binding"/>
    <property type="evidence" value="ECO:0007669"/>
    <property type="project" value="UniProtKB-KW"/>
</dbReference>
<evidence type="ECO:0000313" key="8">
    <source>
        <dbReference type="Proteomes" id="UP001174909"/>
    </source>
</evidence>
<dbReference type="SUPFAM" id="SSF52029">
    <property type="entry name" value="GroEL apical domain-like"/>
    <property type="match status" value="1"/>
</dbReference>
<feature type="region of interest" description="Disordered" evidence="5">
    <location>
        <begin position="917"/>
        <end position="943"/>
    </location>
</feature>
<dbReference type="Gene3D" id="3.30.40.10">
    <property type="entry name" value="Zinc/RING finger domain, C3HC4 (zinc finger)"/>
    <property type="match status" value="1"/>
</dbReference>
<dbReference type="PROSITE" id="PS00028">
    <property type="entry name" value="ZINC_FINGER_C2H2_1"/>
    <property type="match status" value="1"/>
</dbReference>
<dbReference type="InterPro" id="IPR027409">
    <property type="entry name" value="GroEL-like_apical_dom_sf"/>
</dbReference>
<evidence type="ECO:0000256" key="1">
    <source>
        <dbReference type="ARBA" id="ARBA00022723"/>
    </source>
</evidence>
<feature type="compositionally biased region" description="Gly residues" evidence="5">
    <location>
        <begin position="128"/>
        <end position="137"/>
    </location>
</feature>
<sequence length="1658" mass="182996">MAEYREEGASSGLLESSNAAAVPAGNIRDVSDELTQFAPFEASKTISLPYRGDPSKRPQVEINDGSYLGQPKVLFRKLRQGDPSRPGAGIRGSPDPELNRSAGGGAAGKNRVRVQVVGSGWQEEREGGAGGRRGGGKVVDPESGRVTKSLVLNRIGTLGKDQDSRHDLKRYWMPDSACKECSECGTKFNIIVRRHHCRICGRIFCNACCSLTIPAMKLRPDLQGNLRVCKECLEIFQEFQTIKRPEGSVLTSDPSSANSKPAPTSASSSPPPLPPHLPRASPQRCAACPAVFRRTLLLQEKAVVVVLVLGGTVVGEEGVVEEGRRGPSDAPVTGTTPGWSPATAGIIAWLLRTGHASNRVGAVAMGQALVDTKRLQVVSSLDNQFKDEQNLFLEFGQAAHMGSEQLVESATDLDAPTWFQRLPENGDSEAEQSQRGNLDRLSVRYNRGRGSFMNSLQPTITISSMSELTGVADSESVLPQEKEHYFVVNQDKLAVEQSCGSSGSELKLSLHGEEHSMSPGPSTPPPSLFPMAFDPTSPNYNNSFTVVSDRDIMKALPVGGLSAAADTAQDLEFENGKDIKTNNEARAVFEKERALHFDSIMIQLIKSCGISLSWLKVIKPLIKEAVRKVKTNVYSTDTMDITQYVKVKKIPGGRRADSVLVNGVVCTKNIAHKKMKISIRNPTVLLLKCAFEFQRKENQLSSFDTLQMQEEKYLKNLVARVKTFQPRVILVQKSVARIALEMFFHLDIVVAVNVKPSVMERVARSTQGDLLHSLDQLFFNVRLGTCGHFHVRDFVLPDRVKKTLMYFNNCDPRLGCTITLMGGSRRELKKVKKATLFGVFVAYNSQLETSFLIDEFAWPTAADHDNLHLLPDTEEYSSASSTPEWPLHPSVSYPVEGISPAELTRKLEALVPEYKAECEPRESSLRSTPSLPRSSVGSLSSNASPLLSNARSYSVSGTRGESLTVVATETVHDEDSETTLNPAPNTFHSVDDVRSRSDPHLTAIPFVPDSATLSVLGNKEFEKALSLQVLSISPGVKFPVPYLQTPQGFAADARNYLPSVIYWSYLFQAAVQASLKKIAPLNSTENLEMGITAKTVSEAVPGSEPQPPLPQQVSPVETSTQSTRSYRSISEHPFTTSIFLLKANTNEMKAALADYRANSGVANPSHEFFFPTAFRASDYRQHLQNVFNKYQQFELSWSRGRAGEAKEVAGWREKSCDSIDGGDTKAHDLDGESLTGSEEAGEKKQRLRRRTRRHKTPSFTGSGAREGSAIREGSGVREGSKVREGSGLSCDSGVGRASEVMMLTSSEAKSQQEEKEAERLLAGLQESSGKHNESRGSTPLRTMGTLDDIDRDYSKLVPQTPEDELLDLHGNEEKATPLPVHSDHLVTLFPPYQQVDCMDPMNHQSIAILFSSTCHDGQRHQLPCVPPCVIQMQYYGHNDISLGDFLKRYCFRPDYRCQTCGSEMTRHQRHIIHGTAALHISVQHLDITIPRSNDGIFTWLACKHCTLCTSYIRMADNSLLFSFAKFLELKFHCDEFVTRLHSKTDDASCQHSLHPHYLHYFSFRNKIACFQPAEISILELKIPPIVVVINTPHSEYHHSFSKEIKHIEHITEGTSVLQNRSNSDLQSYTQSSLSLLVARSSHARSRERETHSEVVSSC</sequence>
<dbReference type="PROSITE" id="PS50178">
    <property type="entry name" value="ZF_FYVE"/>
    <property type="match status" value="1"/>
</dbReference>
<feature type="region of interest" description="Disordered" evidence="5">
    <location>
        <begin position="1099"/>
        <end position="1119"/>
    </location>
</feature>
<dbReference type="InterPro" id="IPR002423">
    <property type="entry name" value="Cpn60/GroEL/TCP-1"/>
</dbReference>
<feature type="compositionally biased region" description="Basic and acidic residues" evidence="5">
    <location>
        <begin position="1310"/>
        <end position="1319"/>
    </location>
</feature>
<dbReference type="GO" id="GO:1903426">
    <property type="term" value="P:regulation of reactive oxygen species biosynthetic process"/>
    <property type="evidence" value="ECO:0007669"/>
    <property type="project" value="TreeGrafter"/>
</dbReference>
<dbReference type="EMBL" id="CASHTH010004490">
    <property type="protein sequence ID" value="CAI8058140.1"/>
    <property type="molecule type" value="Genomic_DNA"/>
</dbReference>
<feature type="region of interest" description="Disordered" evidence="5">
    <location>
        <begin position="78"/>
        <end position="109"/>
    </location>
</feature>
<feature type="region of interest" description="Disordered" evidence="5">
    <location>
        <begin position="971"/>
        <end position="993"/>
    </location>
</feature>
<keyword evidence="2 4" id="KW-0863">Zinc-finger</keyword>
<evidence type="ECO:0000256" key="4">
    <source>
        <dbReference type="PROSITE-ProRule" id="PRU00091"/>
    </source>
</evidence>
<evidence type="ECO:0000313" key="7">
    <source>
        <dbReference type="EMBL" id="CAI8058140.1"/>
    </source>
</evidence>
<dbReference type="Proteomes" id="UP001174909">
    <property type="component" value="Unassembled WGS sequence"/>
</dbReference>
<dbReference type="GO" id="GO:0012506">
    <property type="term" value="C:vesicle membrane"/>
    <property type="evidence" value="ECO:0007669"/>
    <property type="project" value="TreeGrafter"/>
</dbReference>
<feature type="compositionally biased region" description="Basic and acidic residues" evidence="5">
    <location>
        <begin position="1215"/>
        <end position="1230"/>
    </location>
</feature>
<dbReference type="GO" id="GO:0031410">
    <property type="term" value="C:cytoplasmic vesicle"/>
    <property type="evidence" value="ECO:0007669"/>
    <property type="project" value="TreeGrafter"/>
</dbReference>
<dbReference type="GO" id="GO:0090385">
    <property type="term" value="P:phagosome-lysosome fusion"/>
    <property type="evidence" value="ECO:0007669"/>
    <property type="project" value="TreeGrafter"/>
</dbReference>
<dbReference type="Pfam" id="PF01363">
    <property type="entry name" value="FYVE"/>
    <property type="match status" value="1"/>
</dbReference>
<dbReference type="PANTHER" id="PTHR46715:SF1">
    <property type="entry name" value="1-PHOSPHATIDYLINOSITOL 3-PHOSPHATE 5-KINASE"/>
    <property type="match status" value="1"/>
</dbReference>
<dbReference type="FunFam" id="3.50.7.10:FF:000007">
    <property type="entry name" value="1-phosphatidylinositol 3-phosphate 5-kinase isoform X1"/>
    <property type="match status" value="1"/>
</dbReference>
<feature type="region of interest" description="Disordered" evidence="5">
    <location>
        <begin position="121"/>
        <end position="142"/>
    </location>
</feature>
<evidence type="ECO:0000259" key="6">
    <source>
        <dbReference type="PROSITE" id="PS50178"/>
    </source>
</evidence>
<dbReference type="SMART" id="SM00064">
    <property type="entry name" value="FYVE"/>
    <property type="match status" value="1"/>
</dbReference>
<dbReference type="InterPro" id="IPR017455">
    <property type="entry name" value="Znf_FYVE-rel"/>
</dbReference>
<keyword evidence="1" id="KW-0479">Metal-binding</keyword>
<dbReference type="InterPro" id="IPR043548">
    <property type="entry name" value="PIKfyve"/>
</dbReference>
<feature type="compositionally biased region" description="Low complexity" evidence="5">
    <location>
        <begin position="925"/>
        <end position="943"/>
    </location>
</feature>
<dbReference type="InterPro" id="IPR013083">
    <property type="entry name" value="Znf_RING/FYVE/PHD"/>
</dbReference>
<proteinExistence type="predicted"/>